<evidence type="ECO:0000256" key="1">
    <source>
        <dbReference type="SAM" id="MobiDB-lite"/>
    </source>
</evidence>
<feature type="region of interest" description="Disordered" evidence="1">
    <location>
        <begin position="21"/>
        <end position="53"/>
    </location>
</feature>
<protein>
    <submittedName>
        <fullName evidence="2">Uncharacterized protein</fullName>
    </submittedName>
</protein>
<proteinExistence type="predicted"/>
<dbReference type="EMBL" id="JAIWYP010000007">
    <property type="protein sequence ID" value="KAH3794918.1"/>
    <property type="molecule type" value="Genomic_DNA"/>
</dbReference>
<reference evidence="2" key="1">
    <citation type="journal article" date="2019" name="bioRxiv">
        <title>The Genome of the Zebra Mussel, Dreissena polymorpha: A Resource for Invasive Species Research.</title>
        <authorList>
            <person name="McCartney M.A."/>
            <person name="Auch B."/>
            <person name="Kono T."/>
            <person name="Mallez S."/>
            <person name="Zhang Y."/>
            <person name="Obille A."/>
            <person name="Becker A."/>
            <person name="Abrahante J.E."/>
            <person name="Garbe J."/>
            <person name="Badalamenti J.P."/>
            <person name="Herman A."/>
            <person name="Mangelson H."/>
            <person name="Liachko I."/>
            <person name="Sullivan S."/>
            <person name="Sone E.D."/>
            <person name="Koren S."/>
            <person name="Silverstein K.A.T."/>
            <person name="Beckman K.B."/>
            <person name="Gohl D.M."/>
        </authorList>
    </citation>
    <scope>NUCLEOTIDE SEQUENCE</scope>
    <source>
        <strain evidence="2">Duluth1</strain>
        <tissue evidence="2">Whole animal</tissue>
    </source>
</reference>
<organism evidence="2 3">
    <name type="scientific">Dreissena polymorpha</name>
    <name type="common">Zebra mussel</name>
    <name type="synonym">Mytilus polymorpha</name>
    <dbReference type="NCBI Taxonomy" id="45954"/>
    <lineage>
        <taxon>Eukaryota</taxon>
        <taxon>Metazoa</taxon>
        <taxon>Spiralia</taxon>
        <taxon>Lophotrochozoa</taxon>
        <taxon>Mollusca</taxon>
        <taxon>Bivalvia</taxon>
        <taxon>Autobranchia</taxon>
        <taxon>Heteroconchia</taxon>
        <taxon>Euheterodonta</taxon>
        <taxon>Imparidentia</taxon>
        <taxon>Neoheterodontei</taxon>
        <taxon>Myida</taxon>
        <taxon>Dreissenoidea</taxon>
        <taxon>Dreissenidae</taxon>
        <taxon>Dreissena</taxon>
    </lineage>
</organism>
<accession>A0A9D4FA11</accession>
<dbReference type="Proteomes" id="UP000828390">
    <property type="component" value="Unassembled WGS sequence"/>
</dbReference>
<evidence type="ECO:0000313" key="2">
    <source>
        <dbReference type="EMBL" id="KAH3794918.1"/>
    </source>
</evidence>
<name>A0A9D4FA11_DREPO</name>
<evidence type="ECO:0000313" key="3">
    <source>
        <dbReference type="Proteomes" id="UP000828390"/>
    </source>
</evidence>
<sequence>MLGSLSDTSVSSFIAKLRHMAAPPVSDPRRSAPLIPETTSSGGTATFEACSAH</sequence>
<reference evidence="2" key="2">
    <citation type="submission" date="2020-11" db="EMBL/GenBank/DDBJ databases">
        <authorList>
            <person name="McCartney M.A."/>
            <person name="Auch B."/>
            <person name="Kono T."/>
            <person name="Mallez S."/>
            <person name="Becker A."/>
            <person name="Gohl D.M."/>
            <person name="Silverstein K.A.T."/>
            <person name="Koren S."/>
            <person name="Bechman K.B."/>
            <person name="Herman A."/>
            <person name="Abrahante J.E."/>
            <person name="Garbe J."/>
        </authorList>
    </citation>
    <scope>NUCLEOTIDE SEQUENCE</scope>
    <source>
        <strain evidence="2">Duluth1</strain>
        <tissue evidence="2">Whole animal</tissue>
    </source>
</reference>
<comment type="caution">
    <text evidence="2">The sequence shown here is derived from an EMBL/GenBank/DDBJ whole genome shotgun (WGS) entry which is preliminary data.</text>
</comment>
<gene>
    <name evidence="2" type="ORF">DPMN_148458</name>
</gene>
<keyword evidence="3" id="KW-1185">Reference proteome</keyword>
<dbReference type="AlphaFoldDB" id="A0A9D4FA11"/>